<evidence type="ECO:0000313" key="2">
    <source>
        <dbReference type="EMBL" id="CAI6356917.1"/>
    </source>
</evidence>
<dbReference type="InterPro" id="IPR012337">
    <property type="entry name" value="RNaseH-like_sf"/>
</dbReference>
<dbReference type="AlphaFoldDB" id="A0AAV0WM78"/>
<dbReference type="Proteomes" id="UP001160148">
    <property type="component" value="Unassembled WGS sequence"/>
</dbReference>
<feature type="domain" description="HAT C-terminal dimerisation" evidence="1">
    <location>
        <begin position="59"/>
        <end position="105"/>
    </location>
</feature>
<proteinExistence type="predicted"/>
<dbReference type="EMBL" id="CARXXK010000002">
    <property type="protein sequence ID" value="CAI6356917.1"/>
    <property type="molecule type" value="Genomic_DNA"/>
</dbReference>
<evidence type="ECO:0000259" key="1">
    <source>
        <dbReference type="Pfam" id="PF05699"/>
    </source>
</evidence>
<protein>
    <recommendedName>
        <fullName evidence="1">HAT C-terminal dimerisation domain-containing protein</fullName>
    </recommendedName>
</protein>
<organism evidence="2 3">
    <name type="scientific">Macrosiphum euphorbiae</name>
    <name type="common">potato aphid</name>
    <dbReference type="NCBI Taxonomy" id="13131"/>
    <lineage>
        <taxon>Eukaryota</taxon>
        <taxon>Metazoa</taxon>
        <taxon>Ecdysozoa</taxon>
        <taxon>Arthropoda</taxon>
        <taxon>Hexapoda</taxon>
        <taxon>Insecta</taxon>
        <taxon>Pterygota</taxon>
        <taxon>Neoptera</taxon>
        <taxon>Paraneoptera</taxon>
        <taxon>Hemiptera</taxon>
        <taxon>Sternorrhyncha</taxon>
        <taxon>Aphidomorpha</taxon>
        <taxon>Aphidoidea</taxon>
        <taxon>Aphididae</taxon>
        <taxon>Macrosiphini</taxon>
        <taxon>Macrosiphum</taxon>
    </lineage>
</organism>
<reference evidence="2 3" key="1">
    <citation type="submission" date="2023-01" db="EMBL/GenBank/DDBJ databases">
        <authorList>
            <person name="Whitehead M."/>
        </authorList>
    </citation>
    <scope>NUCLEOTIDE SEQUENCE [LARGE SCALE GENOMIC DNA]</scope>
</reference>
<dbReference type="SUPFAM" id="SSF53098">
    <property type="entry name" value="Ribonuclease H-like"/>
    <property type="match status" value="1"/>
</dbReference>
<dbReference type="Pfam" id="PF05699">
    <property type="entry name" value="Dimer_Tnp_hAT"/>
    <property type="match status" value="1"/>
</dbReference>
<keyword evidence="3" id="KW-1185">Reference proteome</keyword>
<name>A0AAV0WM78_9HEMI</name>
<evidence type="ECO:0000313" key="3">
    <source>
        <dbReference type="Proteomes" id="UP001160148"/>
    </source>
</evidence>
<gene>
    <name evidence="2" type="ORF">MEUPH1_LOCUS12600</name>
</gene>
<accession>A0AAV0WM78</accession>
<comment type="caution">
    <text evidence="2">The sequence shown here is derived from an EMBL/GenBank/DDBJ whole genome shotgun (WGS) entry which is preliminary data.</text>
</comment>
<sequence length="111" mass="12512">MVQNVISSMQSIPGTKGSEIKNKMLQLQKKNKGFKLMIQIIKVLTGDNNVTLPQDVSPSIATDLKNSPTTSVDVERSFSILYKTIITDRRTNFTPENLEKYIIVHSFKNIV</sequence>
<dbReference type="InterPro" id="IPR008906">
    <property type="entry name" value="HATC_C_dom"/>
</dbReference>
<dbReference type="GO" id="GO:0046983">
    <property type="term" value="F:protein dimerization activity"/>
    <property type="evidence" value="ECO:0007669"/>
    <property type="project" value="InterPro"/>
</dbReference>